<name>A0A087E254_9BIFI</name>
<gene>
    <name evidence="1" type="ORF">THER5_1897</name>
</gene>
<proteinExistence type="predicted"/>
<sequence>MTPPIYRDSCMSGSSRHSTQLRLERNSMMSNRIDSIRPASHCSSNHLMHTIDGTMFHVKHSDSAIPQPASFERLSTASVYHLERVYQNRITPALHP</sequence>
<reference evidence="1 2" key="1">
    <citation type="submission" date="2014-03" db="EMBL/GenBank/DDBJ databases">
        <title>Genomics of Bifidobacteria.</title>
        <authorList>
            <person name="Ventura M."/>
            <person name="Milani C."/>
            <person name="Lugli G.A."/>
        </authorList>
    </citation>
    <scope>NUCLEOTIDE SEQUENCE [LARGE SCALE GENOMIC DNA]</scope>
    <source>
        <strain evidence="1 2">LMG 21395</strain>
    </source>
</reference>
<protein>
    <submittedName>
        <fullName evidence="1">Uncharacterized protein</fullName>
    </submittedName>
</protein>
<dbReference type="Proteomes" id="UP000029003">
    <property type="component" value="Unassembled WGS sequence"/>
</dbReference>
<evidence type="ECO:0000313" key="2">
    <source>
        <dbReference type="Proteomes" id="UP000029003"/>
    </source>
</evidence>
<accession>A0A087E254</accession>
<organism evidence="1 2">
    <name type="scientific">Bifidobacterium thermacidophilum subsp. thermacidophilum</name>
    <dbReference type="NCBI Taxonomy" id="79262"/>
    <lineage>
        <taxon>Bacteria</taxon>
        <taxon>Bacillati</taxon>
        <taxon>Actinomycetota</taxon>
        <taxon>Actinomycetes</taxon>
        <taxon>Bifidobacteriales</taxon>
        <taxon>Bifidobacteriaceae</taxon>
        <taxon>Bifidobacterium</taxon>
    </lineage>
</organism>
<dbReference type="AlphaFoldDB" id="A0A087E254"/>
<comment type="caution">
    <text evidence="1">The sequence shown here is derived from an EMBL/GenBank/DDBJ whole genome shotgun (WGS) entry which is preliminary data.</text>
</comment>
<evidence type="ECO:0000313" key="1">
    <source>
        <dbReference type="EMBL" id="KFJ01855.1"/>
    </source>
</evidence>
<dbReference type="EMBL" id="JGZT01000007">
    <property type="protein sequence ID" value="KFJ01855.1"/>
    <property type="molecule type" value="Genomic_DNA"/>
</dbReference>